<evidence type="ECO:0000256" key="1">
    <source>
        <dbReference type="SAM" id="Phobius"/>
    </source>
</evidence>
<organism evidence="3 4">
    <name type="scientific">Lentinula lateritia</name>
    <dbReference type="NCBI Taxonomy" id="40482"/>
    <lineage>
        <taxon>Eukaryota</taxon>
        <taxon>Fungi</taxon>
        <taxon>Dikarya</taxon>
        <taxon>Basidiomycota</taxon>
        <taxon>Agaricomycotina</taxon>
        <taxon>Agaricomycetes</taxon>
        <taxon>Agaricomycetidae</taxon>
        <taxon>Agaricales</taxon>
        <taxon>Marasmiineae</taxon>
        <taxon>Omphalotaceae</taxon>
        <taxon>Lentinula</taxon>
    </lineage>
</organism>
<feature type="transmembrane region" description="Helical" evidence="1">
    <location>
        <begin position="93"/>
        <end position="113"/>
    </location>
</feature>
<dbReference type="EMBL" id="JANVFT010000058">
    <property type="protein sequence ID" value="KAJ4481830.1"/>
    <property type="molecule type" value="Genomic_DNA"/>
</dbReference>
<comment type="caution">
    <text evidence="3">The sequence shown here is derived from an EMBL/GenBank/DDBJ whole genome shotgun (WGS) entry which is preliminary data.</text>
</comment>
<feature type="transmembrane region" description="Helical" evidence="1">
    <location>
        <begin position="55"/>
        <end position="73"/>
    </location>
</feature>
<protein>
    <recommendedName>
        <fullName evidence="2">DUF6533 domain-containing protein</fullName>
    </recommendedName>
</protein>
<dbReference type="Pfam" id="PF20151">
    <property type="entry name" value="DUF6533"/>
    <property type="match status" value="1"/>
</dbReference>
<feature type="domain" description="DUF6533" evidence="2">
    <location>
        <begin position="25"/>
        <end position="66"/>
    </location>
</feature>
<evidence type="ECO:0000313" key="4">
    <source>
        <dbReference type="Proteomes" id="UP001150217"/>
    </source>
</evidence>
<feature type="transmembrane region" description="Helical" evidence="1">
    <location>
        <begin position="173"/>
        <end position="191"/>
    </location>
</feature>
<accession>A0ABQ8VB83</accession>
<sequence length="319" mass="35377">MGDVISDDRTCSEDPLLMRLIMKCFAALWIAEFIETLPTEIDSIWVNRKITGTSMLFLMNRYMFLLGLIFQALRVLPGNGTNKECQVIDGLYSLLQSVTSAITNILFALRIYAIYNKNRFVLISSLTMIFFIFIFEVLIEALEPGISTVGSTFQVFSRCKTNPKGELPLKMQIGIPFVVFGYDLFIFILTVRKTVHHAINMHRLCPGQSSIAQIIVRDATLVLAAIDGILLIISARSPGNTADPLSDVVGPFFNVFSNLLISRLMLNLHTFTTSTITTSQGAASTDQSSSLNFAQQMLGNRNIGGTLDGDFVGEETEFE</sequence>
<name>A0ABQ8VB83_9AGAR</name>
<gene>
    <name evidence="3" type="ORF">C8R41DRAFT_841519</name>
</gene>
<keyword evidence="1" id="KW-1133">Transmembrane helix</keyword>
<dbReference type="Proteomes" id="UP001150217">
    <property type="component" value="Unassembled WGS sequence"/>
</dbReference>
<reference evidence="3" key="1">
    <citation type="submission" date="2022-08" db="EMBL/GenBank/DDBJ databases">
        <title>A Global Phylogenomic Analysis of the Shiitake Genus Lentinula.</title>
        <authorList>
            <consortium name="DOE Joint Genome Institute"/>
            <person name="Sierra-Patev S."/>
            <person name="Min B."/>
            <person name="Naranjo-Ortiz M."/>
            <person name="Looney B."/>
            <person name="Konkel Z."/>
            <person name="Slot J.C."/>
            <person name="Sakamoto Y."/>
            <person name="Steenwyk J.L."/>
            <person name="Rokas A."/>
            <person name="Carro J."/>
            <person name="Camarero S."/>
            <person name="Ferreira P."/>
            <person name="Molpeceres G."/>
            <person name="Ruiz-Duenas F.J."/>
            <person name="Serrano A."/>
            <person name="Henrissat B."/>
            <person name="Drula E."/>
            <person name="Hughes K.W."/>
            <person name="Mata J.L."/>
            <person name="Ishikawa N.K."/>
            <person name="Vargas-Isla R."/>
            <person name="Ushijima S."/>
            <person name="Smith C.A."/>
            <person name="Ahrendt S."/>
            <person name="Andreopoulos W."/>
            <person name="He G."/>
            <person name="Labutti K."/>
            <person name="Lipzen A."/>
            <person name="Ng V."/>
            <person name="Riley R."/>
            <person name="Sandor L."/>
            <person name="Barry K."/>
            <person name="Martinez A.T."/>
            <person name="Xiao Y."/>
            <person name="Gibbons J.G."/>
            <person name="Terashima K."/>
            <person name="Grigoriev I.V."/>
            <person name="Hibbett D.S."/>
        </authorList>
    </citation>
    <scope>NUCLEOTIDE SEQUENCE</scope>
    <source>
        <strain evidence="3">RHP3577 ss4</strain>
    </source>
</reference>
<dbReference type="InterPro" id="IPR045340">
    <property type="entry name" value="DUF6533"/>
</dbReference>
<evidence type="ECO:0000259" key="2">
    <source>
        <dbReference type="Pfam" id="PF20151"/>
    </source>
</evidence>
<keyword evidence="4" id="KW-1185">Reference proteome</keyword>
<keyword evidence="1" id="KW-0472">Membrane</keyword>
<proteinExistence type="predicted"/>
<evidence type="ECO:0000313" key="3">
    <source>
        <dbReference type="EMBL" id="KAJ4481830.1"/>
    </source>
</evidence>
<keyword evidence="1" id="KW-0812">Transmembrane</keyword>
<feature type="transmembrane region" description="Helical" evidence="1">
    <location>
        <begin position="120"/>
        <end position="139"/>
    </location>
</feature>